<evidence type="ECO:0000256" key="5">
    <source>
        <dbReference type="ARBA" id="ARBA00049880"/>
    </source>
</evidence>
<dbReference type="PANTHER" id="PTHR36449">
    <property type="entry name" value="ACETYLTRANSFERASE-RELATED"/>
    <property type="match status" value="1"/>
</dbReference>
<keyword evidence="8" id="KW-1185">Reference proteome</keyword>
<comment type="catalytic activity">
    <reaction evidence="5">
        <text>glycyl-tRNA(Gly) + acetyl-CoA = N-acetylglycyl-tRNA(Gly) + CoA + H(+)</text>
        <dbReference type="Rhea" id="RHEA:81867"/>
        <dbReference type="Rhea" id="RHEA-COMP:9683"/>
        <dbReference type="Rhea" id="RHEA-COMP:19766"/>
        <dbReference type="ChEBI" id="CHEBI:15378"/>
        <dbReference type="ChEBI" id="CHEBI:57287"/>
        <dbReference type="ChEBI" id="CHEBI:57288"/>
        <dbReference type="ChEBI" id="CHEBI:78522"/>
        <dbReference type="ChEBI" id="CHEBI:232036"/>
    </reaction>
</comment>
<dbReference type="PROSITE" id="PS51186">
    <property type="entry name" value="GNAT"/>
    <property type="match status" value="1"/>
</dbReference>
<dbReference type="AlphaFoldDB" id="A0A0I9TUW7"/>
<dbReference type="EMBL" id="LDPR01000002">
    <property type="protein sequence ID" value="KLO38558.1"/>
    <property type="molecule type" value="Genomic_DNA"/>
</dbReference>
<dbReference type="PATRIC" id="fig|29311.18.peg.3581"/>
<reference evidence="7 8" key="1">
    <citation type="submission" date="2015-05" db="EMBL/GenBank/DDBJ databases">
        <title>Genome sequence of Mycobacterium haemophilum.</title>
        <authorList>
            <person name="Greninger A.L."/>
            <person name="Cunningham G."/>
            <person name="Miller S."/>
        </authorList>
    </citation>
    <scope>NUCLEOTIDE SEQUENCE [LARGE SCALE GENOMIC DNA]</scope>
    <source>
        <strain evidence="8">UC1</strain>
    </source>
</reference>
<feature type="domain" description="N-acetyltransferase" evidence="6">
    <location>
        <begin position="1"/>
        <end position="162"/>
    </location>
</feature>
<dbReference type="SUPFAM" id="SSF55729">
    <property type="entry name" value="Acyl-CoA N-acyltransferases (Nat)"/>
    <property type="match status" value="1"/>
</dbReference>
<name>A0A0I9TUW7_9MYCO</name>
<sequence length="166" mass="17907">MSGYSAPRPISGADDVASFSSGEPSLDGYLRNRALANHVQGGSRCFVTCRDGRVAGFYALASGSVARADAPRRVRRNMPDPVPVILLSRLAVDRKEQGRGLGRHLLRDAIGRCVQAADSIGVRAILVHALHDEARAFYAHFDFEASPTDPLHRMLLMKDARALVGG</sequence>
<keyword evidence="1" id="KW-0678">Repressor</keyword>
<evidence type="ECO:0000256" key="2">
    <source>
        <dbReference type="ARBA" id="ARBA00022649"/>
    </source>
</evidence>
<dbReference type="InterPro" id="IPR016181">
    <property type="entry name" value="Acyl_CoA_acyltransferase"/>
</dbReference>
<evidence type="ECO:0000313" key="8">
    <source>
        <dbReference type="Proteomes" id="UP000036334"/>
    </source>
</evidence>
<organism evidence="7 8">
    <name type="scientific">Mycobacterium haemophilum</name>
    <dbReference type="NCBI Taxonomy" id="29311"/>
    <lineage>
        <taxon>Bacteria</taxon>
        <taxon>Bacillati</taxon>
        <taxon>Actinomycetota</taxon>
        <taxon>Actinomycetes</taxon>
        <taxon>Mycobacteriales</taxon>
        <taxon>Mycobacteriaceae</taxon>
        <taxon>Mycobacterium</taxon>
    </lineage>
</organism>
<proteinExistence type="predicted"/>
<dbReference type="OrthoDB" id="9799147at2"/>
<dbReference type="RefSeq" id="WP_047314280.1">
    <property type="nucleotide sequence ID" value="NZ_LDPQ01000005.1"/>
</dbReference>
<evidence type="ECO:0000259" key="6">
    <source>
        <dbReference type="PROSITE" id="PS51186"/>
    </source>
</evidence>
<dbReference type="GO" id="GO:0016747">
    <property type="term" value="F:acyltransferase activity, transferring groups other than amino-acyl groups"/>
    <property type="evidence" value="ECO:0007669"/>
    <property type="project" value="InterPro"/>
</dbReference>
<accession>A0A0I9TUW7</accession>
<comment type="caution">
    <text evidence="7">The sequence shown here is derived from an EMBL/GenBank/DDBJ whole genome shotgun (WGS) entry which is preliminary data.</text>
</comment>
<evidence type="ECO:0000256" key="1">
    <source>
        <dbReference type="ARBA" id="ARBA00022491"/>
    </source>
</evidence>
<evidence type="ECO:0000256" key="3">
    <source>
        <dbReference type="ARBA" id="ARBA00022679"/>
    </source>
</evidence>
<evidence type="ECO:0000313" key="7">
    <source>
        <dbReference type="EMBL" id="KLO38558.1"/>
    </source>
</evidence>
<dbReference type="CDD" id="cd04301">
    <property type="entry name" value="NAT_SF"/>
    <property type="match status" value="1"/>
</dbReference>
<dbReference type="PANTHER" id="PTHR36449:SF1">
    <property type="entry name" value="ACETYLTRANSFERASE"/>
    <property type="match status" value="1"/>
</dbReference>
<keyword evidence="4" id="KW-0012">Acyltransferase</keyword>
<keyword evidence="2" id="KW-1277">Toxin-antitoxin system</keyword>
<keyword evidence="3 7" id="KW-0808">Transferase</keyword>
<dbReference type="Gene3D" id="3.40.630.30">
    <property type="match status" value="1"/>
</dbReference>
<dbReference type="InterPro" id="IPR000182">
    <property type="entry name" value="GNAT_dom"/>
</dbReference>
<dbReference type="Proteomes" id="UP000036334">
    <property type="component" value="Unassembled WGS sequence"/>
</dbReference>
<protein>
    <submittedName>
        <fullName evidence="7">GCN5 family acetyltransferase</fullName>
    </submittedName>
</protein>
<evidence type="ECO:0000256" key="4">
    <source>
        <dbReference type="ARBA" id="ARBA00023315"/>
    </source>
</evidence>
<gene>
    <name evidence="7" type="ORF">ABH38_04060</name>
</gene>
<dbReference type="Pfam" id="PF13508">
    <property type="entry name" value="Acetyltransf_7"/>
    <property type="match status" value="1"/>
</dbReference>